<feature type="signal peptide" evidence="1">
    <location>
        <begin position="1"/>
        <end position="16"/>
    </location>
</feature>
<dbReference type="OrthoDB" id="3775341at2759"/>
<proteinExistence type="predicted"/>
<dbReference type="EMBL" id="ML978970">
    <property type="protein sequence ID" value="KAF1927845.1"/>
    <property type="molecule type" value="Genomic_DNA"/>
</dbReference>
<keyword evidence="3" id="KW-1185">Reference proteome</keyword>
<feature type="chain" id="PRO_5025664515" evidence="1">
    <location>
        <begin position="17"/>
        <end position="219"/>
    </location>
</feature>
<evidence type="ECO:0000256" key="1">
    <source>
        <dbReference type="SAM" id="SignalP"/>
    </source>
</evidence>
<evidence type="ECO:0000313" key="2">
    <source>
        <dbReference type="EMBL" id="KAF1927845.1"/>
    </source>
</evidence>
<reference evidence="2" key="1">
    <citation type="journal article" date="2020" name="Stud. Mycol.">
        <title>101 Dothideomycetes genomes: a test case for predicting lifestyles and emergence of pathogens.</title>
        <authorList>
            <person name="Haridas S."/>
            <person name="Albert R."/>
            <person name="Binder M."/>
            <person name="Bloem J."/>
            <person name="Labutti K."/>
            <person name="Salamov A."/>
            <person name="Andreopoulos B."/>
            <person name="Baker S."/>
            <person name="Barry K."/>
            <person name="Bills G."/>
            <person name="Bluhm B."/>
            <person name="Cannon C."/>
            <person name="Castanera R."/>
            <person name="Culley D."/>
            <person name="Daum C."/>
            <person name="Ezra D."/>
            <person name="Gonzalez J."/>
            <person name="Henrissat B."/>
            <person name="Kuo A."/>
            <person name="Liang C."/>
            <person name="Lipzen A."/>
            <person name="Lutzoni F."/>
            <person name="Magnuson J."/>
            <person name="Mondo S."/>
            <person name="Nolan M."/>
            <person name="Ohm R."/>
            <person name="Pangilinan J."/>
            <person name="Park H.-J."/>
            <person name="Ramirez L."/>
            <person name="Alfaro M."/>
            <person name="Sun H."/>
            <person name="Tritt A."/>
            <person name="Yoshinaga Y."/>
            <person name="Zwiers L.-H."/>
            <person name="Turgeon B."/>
            <person name="Goodwin S."/>
            <person name="Spatafora J."/>
            <person name="Crous P."/>
            <person name="Grigoriev I."/>
        </authorList>
    </citation>
    <scope>NUCLEOTIDE SEQUENCE</scope>
    <source>
        <strain evidence="2">CBS 183.55</strain>
    </source>
</reference>
<dbReference type="GeneID" id="54345332"/>
<organism evidence="2 3">
    <name type="scientific">Didymella exigua CBS 183.55</name>
    <dbReference type="NCBI Taxonomy" id="1150837"/>
    <lineage>
        <taxon>Eukaryota</taxon>
        <taxon>Fungi</taxon>
        <taxon>Dikarya</taxon>
        <taxon>Ascomycota</taxon>
        <taxon>Pezizomycotina</taxon>
        <taxon>Dothideomycetes</taxon>
        <taxon>Pleosporomycetidae</taxon>
        <taxon>Pleosporales</taxon>
        <taxon>Pleosporineae</taxon>
        <taxon>Didymellaceae</taxon>
        <taxon>Didymella</taxon>
    </lineage>
</organism>
<dbReference type="Proteomes" id="UP000800082">
    <property type="component" value="Unassembled WGS sequence"/>
</dbReference>
<dbReference type="AlphaFoldDB" id="A0A6A5RHN7"/>
<keyword evidence="1" id="KW-0732">Signal</keyword>
<protein>
    <submittedName>
        <fullName evidence="2">Uncharacterized protein</fullName>
    </submittedName>
</protein>
<dbReference type="RefSeq" id="XP_033448097.1">
    <property type="nucleotide sequence ID" value="XM_033587686.1"/>
</dbReference>
<name>A0A6A5RHN7_9PLEO</name>
<gene>
    <name evidence="2" type="ORF">M421DRAFT_161764</name>
</gene>
<evidence type="ECO:0000313" key="3">
    <source>
        <dbReference type="Proteomes" id="UP000800082"/>
    </source>
</evidence>
<accession>A0A6A5RHN7</accession>
<sequence length="219" mass="23086">MHITALLLSFCTLTLAIPPYTPPSYETCPASTAVTRTYKTIIRTVVTTTSLAARHCPSFTTRVDTPAPWSSCAFNAASCIRPACLRLSTITQPCITDSCCTRTATDTVFAPCPTKCPQGCATSWTVAERCAGSLTSSATLTSQPTRPCYTLTVSGTQTCREDTLGCPAPDCIVLSTTTVPPGTVDGCSATPTATRVRQCSGYCHGECGTQWVTETAAAW</sequence>